<sequence>CGVSVEFLTDAIFLTLLILCSSALGAIYERFEDLPTQNFDFIIIGGGAAGNVLANRLTENSHVSVLVLEAGGSSVLLYMLRLLMLTLL</sequence>
<feature type="non-terminal residue" evidence="3">
    <location>
        <position position="1"/>
    </location>
</feature>
<comment type="caution">
    <text evidence="3">The sequence shown here is derived from an EMBL/GenBank/DDBJ whole genome shotgun (WGS) entry which is preliminary data.</text>
</comment>
<dbReference type="AlphaFoldDB" id="A0AA39N7I0"/>
<dbReference type="Gene3D" id="3.50.50.60">
    <property type="entry name" value="FAD/NAD(P)-binding domain"/>
    <property type="match status" value="1"/>
</dbReference>
<keyword evidence="2" id="KW-0472">Membrane</keyword>
<dbReference type="InterPro" id="IPR012132">
    <property type="entry name" value="GMC_OxRdtase"/>
</dbReference>
<dbReference type="PANTHER" id="PTHR11552">
    <property type="entry name" value="GLUCOSE-METHANOL-CHOLINE GMC OXIDOREDUCTASE"/>
    <property type="match status" value="1"/>
</dbReference>
<keyword evidence="2" id="KW-1133">Transmembrane helix</keyword>
<evidence type="ECO:0000313" key="3">
    <source>
        <dbReference type="EMBL" id="KAK0460464.1"/>
    </source>
</evidence>
<proteinExistence type="inferred from homology"/>
<feature type="transmembrane region" description="Helical" evidence="2">
    <location>
        <begin position="7"/>
        <end position="28"/>
    </location>
</feature>
<dbReference type="Pfam" id="PF13450">
    <property type="entry name" value="NAD_binding_8"/>
    <property type="match status" value="1"/>
</dbReference>
<gene>
    <name evidence="3" type="ORF">EV420DRAFT_1532316</name>
</gene>
<dbReference type="Proteomes" id="UP001175211">
    <property type="component" value="Unassembled WGS sequence"/>
</dbReference>
<evidence type="ECO:0000256" key="1">
    <source>
        <dbReference type="ARBA" id="ARBA00010790"/>
    </source>
</evidence>
<accession>A0AA39N7I0</accession>
<keyword evidence="4" id="KW-1185">Reference proteome</keyword>
<evidence type="ECO:0000256" key="2">
    <source>
        <dbReference type="SAM" id="Phobius"/>
    </source>
</evidence>
<evidence type="ECO:0008006" key="5">
    <source>
        <dbReference type="Google" id="ProtNLM"/>
    </source>
</evidence>
<comment type="similarity">
    <text evidence="1">Belongs to the GMC oxidoreductase family.</text>
</comment>
<name>A0AA39N7I0_ARMTA</name>
<keyword evidence="2" id="KW-0812">Transmembrane</keyword>
<dbReference type="GO" id="GO:0050660">
    <property type="term" value="F:flavin adenine dinucleotide binding"/>
    <property type="evidence" value="ECO:0007669"/>
    <property type="project" value="InterPro"/>
</dbReference>
<dbReference type="SUPFAM" id="SSF51905">
    <property type="entry name" value="FAD/NAD(P)-binding domain"/>
    <property type="match status" value="1"/>
</dbReference>
<evidence type="ECO:0000313" key="4">
    <source>
        <dbReference type="Proteomes" id="UP001175211"/>
    </source>
</evidence>
<dbReference type="RefSeq" id="XP_060332503.1">
    <property type="nucleotide sequence ID" value="XM_060472718.1"/>
</dbReference>
<dbReference type="InterPro" id="IPR036188">
    <property type="entry name" value="FAD/NAD-bd_sf"/>
</dbReference>
<protein>
    <recommendedName>
        <fullName evidence="5">Glucose-methanol-choline oxidoreductase N-terminal domain-containing protein</fullName>
    </recommendedName>
</protein>
<dbReference type="EMBL" id="JAUEPS010000012">
    <property type="protein sequence ID" value="KAK0460464.1"/>
    <property type="molecule type" value="Genomic_DNA"/>
</dbReference>
<reference evidence="3" key="1">
    <citation type="submission" date="2023-06" db="EMBL/GenBank/DDBJ databases">
        <authorList>
            <consortium name="Lawrence Berkeley National Laboratory"/>
            <person name="Ahrendt S."/>
            <person name="Sahu N."/>
            <person name="Indic B."/>
            <person name="Wong-Bajracharya J."/>
            <person name="Merenyi Z."/>
            <person name="Ke H.-M."/>
            <person name="Monk M."/>
            <person name="Kocsube S."/>
            <person name="Drula E."/>
            <person name="Lipzen A."/>
            <person name="Balint B."/>
            <person name="Henrissat B."/>
            <person name="Andreopoulos B."/>
            <person name="Martin F.M."/>
            <person name="Harder C.B."/>
            <person name="Rigling D."/>
            <person name="Ford K.L."/>
            <person name="Foster G.D."/>
            <person name="Pangilinan J."/>
            <person name="Papanicolaou A."/>
            <person name="Barry K."/>
            <person name="LaButti K."/>
            <person name="Viragh M."/>
            <person name="Koriabine M."/>
            <person name="Yan M."/>
            <person name="Riley R."/>
            <person name="Champramary S."/>
            <person name="Plett K.L."/>
            <person name="Tsai I.J."/>
            <person name="Slot J."/>
            <person name="Sipos G."/>
            <person name="Plett J."/>
            <person name="Nagy L.G."/>
            <person name="Grigoriev I.V."/>
        </authorList>
    </citation>
    <scope>NUCLEOTIDE SEQUENCE</scope>
    <source>
        <strain evidence="3">CCBAS 213</strain>
    </source>
</reference>
<organism evidence="3 4">
    <name type="scientific">Armillaria tabescens</name>
    <name type="common">Ringless honey mushroom</name>
    <name type="synonym">Agaricus tabescens</name>
    <dbReference type="NCBI Taxonomy" id="1929756"/>
    <lineage>
        <taxon>Eukaryota</taxon>
        <taxon>Fungi</taxon>
        <taxon>Dikarya</taxon>
        <taxon>Basidiomycota</taxon>
        <taxon>Agaricomycotina</taxon>
        <taxon>Agaricomycetes</taxon>
        <taxon>Agaricomycetidae</taxon>
        <taxon>Agaricales</taxon>
        <taxon>Marasmiineae</taxon>
        <taxon>Physalacriaceae</taxon>
        <taxon>Desarmillaria</taxon>
    </lineage>
</organism>
<dbReference type="GO" id="GO:0016491">
    <property type="term" value="F:oxidoreductase activity"/>
    <property type="evidence" value="ECO:0007669"/>
    <property type="project" value="TreeGrafter"/>
</dbReference>
<dbReference type="PANTHER" id="PTHR11552:SF147">
    <property type="entry name" value="CHOLINE DEHYDROGENASE, MITOCHONDRIAL"/>
    <property type="match status" value="1"/>
</dbReference>
<feature type="transmembrane region" description="Helical" evidence="2">
    <location>
        <begin position="63"/>
        <end position="83"/>
    </location>
</feature>
<dbReference type="GeneID" id="85356266"/>